<comment type="similarity">
    <text evidence="1 7">Belongs to the alphaproteobacteria porin family.</text>
</comment>
<dbReference type="SUPFAM" id="SSF56935">
    <property type="entry name" value="Porins"/>
    <property type="match status" value="1"/>
</dbReference>
<keyword evidence="2 7" id="KW-0813">Transport</keyword>
<dbReference type="GO" id="GO:0009279">
    <property type="term" value="C:cell outer membrane"/>
    <property type="evidence" value="ECO:0007669"/>
    <property type="project" value="UniProtKB-SubCell"/>
</dbReference>
<evidence type="ECO:0000256" key="6">
    <source>
        <dbReference type="ARBA" id="ARBA00023237"/>
    </source>
</evidence>
<keyword evidence="4 7" id="KW-0626">Porin</keyword>
<dbReference type="AlphaFoldDB" id="A0A8J2YK75"/>
<accession>A0A8J2YK75</accession>
<evidence type="ECO:0000256" key="2">
    <source>
        <dbReference type="ARBA" id="ARBA00022448"/>
    </source>
</evidence>
<keyword evidence="7" id="KW-0732">Signal</keyword>
<feature type="chain" id="PRO_5035341422" description="Porin" evidence="7">
    <location>
        <begin position="24"/>
        <end position="420"/>
    </location>
</feature>
<keyword evidence="9" id="KW-1185">Reference proteome</keyword>
<keyword evidence="7" id="KW-0812">Transmembrane</keyword>
<evidence type="ECO:0000313" key="8">
    <source>
        <dbReference type="EMBL" id="GGE48157.1"/>
    </source>
</evidence>
<comment type="subcellular location">
    <subcellularLocation>
        <location evidence="7">Cell outer membrane</location>
        <topology evidence="7">Multi-pass membrane protein</topology>
    </subcellularLocation>
</comment>
<dbReference type="InterPro" id="IPR003684">
    <property type="entry name" value="Porin_alphabac"/>
</dbReference>
<comment type="function">
    <text evidence="7">Forms passive diffusion pores that allow small molecular weight hydrophilic materials across the outer membrane.</text>
</comment>
<evidence type="ECO:0000256" key="3">
    <source>
        <dbReference type="ARBA" id="ARBA00022452"/>
    </source>
</evidence>
<comment type="domain">
    <text evidence="7">Consists of 16-stranded beta-barrel sheets, with large surface-exposed loops, that form a transmembrane pore at the center of each barrel. The pore is partially ocluded by a peptide loop that folds into the pore lumen.</text>
</comment>
<organism evidence="8 9">
    <name type="scientific">Agaricicola taiwanensis</name>
    <dbReference type="NCBI Taxonomy" id="591372"/>
    <lineage>
        <taxon>Bacteria</taxon>
        <taxon>Pseudomonadati</taxon>
        <taxon>Pseudomonadota</taxon>
        <taxon>Alphaproteobacteria</taxon>
        <taxon>Rhodobacterales</taxon>
        <taxon>Paracoccaceae</taxon>
        <taxon>Agaricicola</taxon>
    </lineage>
</organism>
<keyword evidence="5 7" id="KW-0472">Membrane</keyword>
<dbReference type="Proteomes" id="UP000602745">
    <property type="component" value="Unassembled WGS sequence"/>
</dbReference>
<dbReference type="GO" id="GO:0015288">
    <property type="term" value="F:porin activity"/>
    <property type="evidence" value="ECO:0007669"/>
    <property type="project" value="UniProtKB-KW"/>
</dbReference>
<evidence type="ECO:0000256" key="7">
    <source>
        <dbReference type="RuleBase" id="RU364005"/>
    </source>
</evidence>
<dbReference type="RefSeq" id="WP_188410213.1">
    <property type="nucleotide sequence ID" value="NZ_BMCP01000002.1"/>
</dbReference>
<keyword evidence="3 7" id="KW-1134">Transmembrane beta strand</keyword>
<evidence type="ECO:0000313" key="9">
    <source>
        <dbReference type="Proteomes" id="UP000602745"/>
    </source>
</evidence>
<proteinExistence type="inferred from homology"/>
<reference evidence="8" key="1">
    <citation type="journal article" date="2014" name="Int. J. Syst. Evol. Microbiol.">
        <title>Complete genome sequence of Corynebacterium casei LMG S-19264T (=DSM 44701T), isolated from a smear-ripened cheese.</title>
        <authorList>
            <consortium name="US DOE Joint Genome Institute (JGI-PGF)"/>
            <person name="Walter F."/>
            <person name="Albersmeier A."/>
            <person name="Kalinowski J."/>
            <person name="Ruckert C."/>
        </authorList>
    </citation>
    <scope>NUCLEOTIDE SEQUENCE</scope>
    <source>
        <strain evidence="8">CCM 7684</strain>
    </source>
</reference>
<dbReference type="GO" id="GO:0046930">
    <property type="term" value="C:pore complex"/>
    <property type="evidence" value="ECO:0007669"/>
    <property type="project" value="UniProtKB-KW"/>
</dbReference>
<dbReference type="EMBL" id="BMCP01000002">
    <property type="protein sequence ID" value="GGE48157.1"/>
    <property type="molecule type" value="Genomic_DNA"/>
</dbReference>
<keyword evidence="6 7" id="KW-0998">Cell outer membrane</keyword>
<protein>
    <recommendedName>
        <fullName evidence="7">Porin</fullName>
    </recommendedName>
</protein>
<comment type="caution">
    <text evidence="8">The sequence shown here is derived from an EMBL/GenBank/DDBJ whole genome shotgun (WGS) entry which is preliminary data.</text>
</comment>
<evidence type="ECO:0000256" key="1">
    <source>
        <dbReference type="ARBA" id="ARBA00009521"/>
    </source>
</evidence>
<reference evidence="8" key="2">
    <citation type="submission" date="2020-09" db="EMBL/GenBank/DDBJ databases">
        <authorList>
            <person name="Sun Q."/>
            <person name="Sedlacek I."/>
        </authorList>
    </citation>
    <scope>NUCLEOTIDE SEQUENCE</scope>
    <source>
        <strain evidence="8">CCM 7684</strain>
    </source>
</reference>
<dbReference type="Pfam" id="PF02530">
    <property type="entry name" value="Porin_2"/>
    <property type="match status" value="1"/>
</dbReference>
<keyword evidence="7" id="KW-0406">Ion transport</keyword>
<evidence type="ECO:0000256" key="5">
    <source>
        <dbReference type="ARBA" id="ARBA00023136"/>
    </source>
</evidence>
<evidence type="ECO:0000256" key="4">
    <source>
        <dbReference type="ARBA" id="ARBA00023114"/>
    </source>
</evidence>
<sequence>MKMVKSLLLGSVAGIAAITGAQAADLPLAEPVEYVRICDTWGNGYFYIPGTQTCLQISGLVRFDLRYEEPFDRANDALTFRGRAQLQFDARTQTELGTLRSYLRMRGNYINNANTATDGDDFYVHQAFVQFAGFTAGKTQSFFDAVYDGSFTGAYNSEVTSTALLGYTATFGSGWSASLSIEDRSNREVAGGGAVALLGAPIAYAGTMMPDVVANVRVAQGWGSFQLSGAIHQNRDNTEVGGLWVGADDEYGFAVQAAGAVNLPMGGQGTRLWASAAYADGAIGYLGTVASPWVGSGTTGGIARADSFVIADGAGGFGLETSSGWAITGGGTWVFNPVFRSNLTLGYADVESDVVSLVGGAPVGDFSQFIAAANVIYTPVQNLDLGLEVFYRNIVDDNFDTPVITNDDSWGVMGRVERKF</sequence>
<name>A0A8J2YK75_9RHOB</name>
<dbReference type="GO" id="GO:0006811">
    <property type="term" value="P:monoatomic ion transport"/>
    <property type="evidence" value="ECO:0007669"/>
    <property type="project" value="UniProtKB-KW"/>
</dbReference>
<gene>
    <name evidence="8" type="ORF">GCM10007276_26740</name>
</gene>
<feature type="signal peptide" evidence="7">
    <location>
        <begin position="1"/>
        <end position="23"/>
    </location>
</feature>